<evidence type="ECO:0000256" key="1">
    <source>
        <dbReference type="ARBA" id="ARBA00022801"/>
    </source>
</evidence>
<keyword evidence="1" id="KW-0378">Hydrolase</keyword>
<gene>
    <name evidence="4" type="ORF">B1H19_22640</name>
</gene>
<dbReference type="KEGG" id="sgv:B1H19_22640"/>
<dbReference type="Gene3D" id="2.120.10.30">
    <property type="entry name" value="TolB, C-terminal domain"/>
    <property type="match status" value="2"/>
</dbReference>
<evidence type="ECO:0000313" key="5">
    <source>
        <dbReference type="Proteomes" id="UP000192726"/>
    </source>
</evidence>
<dbReference type="PANTHER" id="PTHR42776">
    <property type="entry name" value="SERINE PEPTIDASE S9 FAMILY MEMBER"/>
    <property type="match status" value="1"/>
</dbReference>
<dbReference type="PANTHER" id="PTHR42776:SF27">
    <property type="entry name" value="DIPEPTIDYL PEPTIDASE FAMILY MEMBER 6"/>
    <property type="match status" value="1"/>
</dbReference>
<evidence type="ECO:0000259" key="3">
    <source>
        <dbReference type="Pfam" id="PF00326"/>
    </source>
</evidence>
<dbReference type="AlphaFoldDB" id="A0A1V0TV71"/>
<feature type="domain" description="Peptidase S9 prolyl oligopeptidase catalytic" evidence="3">
    <location>
        <begin position="443"/>
        <end position="647"/>
    </location>
</feature>
<dbReference type="InterPro" id="IPR001375">
    <property type="entry name" value="Peptidase_S9_cat"/>
</dbReference>
<dbReference type="GO" id="GO:0004252">
    <property type="term" value="F:serine-type endopeptidase activity"/>
    <property type="evidence" value="ECO:0007669"/>
    <property type="project" value="TreeGrafter"/>
</dbReference>
<dbReference type="EMBL" id="CP020569">
    <property type="protein sequence ID" value="ARF56592.1"/>
    <property type="molecule type" value="Genomic_DNA"/>
</dbReference>
<name>A0A1V0TV71_9ACTN</name>
<feature type="region of interest" description="Disordered" evidence="2">
    <location>
        <begin position="321"/>
        <end position="358"/>
    </location>
</feature>
<evidence type="ECO:0000256" key="2">
    <source>
        <dbReference type="SAM" id="MobiDB-lite"/>
    </source>
</evidence>
<dbReference type="GO" id="GO:0006508">
    <property type="term" value="P:proteolysis"/>
    <property type="evidence" value="ECO:0007669"/>
    <property type="project" value="InterPro"/>
</dbReference>
<dbReference type="Proteomes" id="UP000192726">
    <property type="component" value="Chromosome"/>
</dbReference>
<dbReference type="STRING" id="553510.B1H19_22640"/>
<reference evidence="4 5" key="1">
    <citation type="submission" date="2017-04" db="EMBL/GenBank/DDBJ databases">
        <title>Complete Genome Sequence of Streptomyces gilvosporeus F607, a Capable Producer of Natamycin.</title>
        <authorList>
            <person name="Zong G."/>
            <person name="Zhong C."/>
            <person name="Fu J."/>
            <person name="Qin R."/>
            <person name="Cao G."/>
        </authorList>
    </citation>
    <scope>NUCLEOTIDE SEQUENCE [LARGE SCALE GENOMIC DNA]</scope>
    <source>
        <strain evidence="4 5">F607</strain>
    </source>
</reference>
<feature type="region of interest" description="Disordered" evidence="2">
    <location>
        <begin position="91"/>
        <end position="112"/>
    </location>
</feature>
<evidence type="ECO:0000313" key="4">
    <source>
        <dbReference type="EMBL" id="ARF56592.1"/>
    </source>
</evidence>
<feature type="region of interest" description="Disordered" evidence="2">
    <location>
        <begin position="1"/>
        <end position="47"/>
    </location>
</feature>
<feature type="compositionally biased region" description="Polar residues" evidence="2">
    <location>
        <begin position="92"/>
        <end position="107"/>
    </location>
</feature>
<sequence>MTNETTGSTEAPDPHRPDPPALSSTSAPASPAAAASPSLPSVSADMPDWEKRFRAPRTSLPDWAEDAPDRSLFVSNATGTFELYAWDRATGSRRQATDRPNGTTDGTLSPDGEWIWWFSDTDGDEFGVWMRQPFAGGPDEPAIPGLAPSFPRGLSIGRDGTAVVGCSTDDEGSTIHLARPGEPPVEIYRHRESAGVGDLSYDGSLIAIEHTEHADAMHSAIRVIRADGSTVAELDDTNGGTEELGLSVMGFAPVDGDSRLLVGHQRRGRWEPMIWDPLTGVETALEIDLPGDVGADWYPDGSALLVEHEYQARSELWRYDLGAPGTDGDGPATGDGAGRTPLTRVETPAGTVSGATARPDGTVEFLWSSAALPPEVRSTSGAVVLDPPGITAPGSVPVTDAWVDGPGGRIHALVQRPAGEGPFPTIFEVHGGPTWHDSDAFASSPAAWVDHGFAVVRVNYRGSTGYGRAWTDALKHRVGLIELEDIDAVRRWAVSSGLADPKRLVLAGGSWGGYLTLLGLGTQPDVWAVGLAAVPVADYVTAYNDEMEGLKALDRTLLGGTPEEVPERFRASSPLTYVDEVRAPVYISAGVNDPRCPIRQVENYVQRLEQRGHPHEVYRYDAGHGSLVVEERIKQVRLELEFAQRYVPVGASARP</sequence>
<dbReference type="InterPro" id="IPR011042">
    <property type="entry name" value="6-blade_b-propeller_TolB-like"/>
</dbReference>
<feature type="compositionally biased region" description="Low complexity" evidence="2">
    <location>
        <begin position="21"/>
        <end position="44"/>
    </location>
</feature>
<dbReference type="Gene3D" id="3.40.50.1820">
    <property type="entry name" value="alpha/beta hydrolase"/>
    <property type="match status" value="1"/>
</dbReference>
<dbReference type="InterPro" id="IPR029058">
    <property type="entry name" value="AB_hydrolase_fold"/>
</dbReference>
<proteinExistence type="predicted"/>
<dbReference type="Pfam" id="PF00326">
    <property type="entry name" value="Peptidase_S9"/>
    <property type="match status" value="1"/>
</dbReference>
<keyword evidence="5" id="KW-1185">Reference proteome</keyword>
<dbReference type="SUPFAM" id="SSF53474">
    <property type="entry name" value="alpha/beta-Hydrolases"/>
    <property type="match status" value="1"/>
</dbReference>
<dbReference type="SUPFAM" id="SSF82171">
    <property type="entry name" value="DPP6 N-terminal domain-like"/>
    <property type="match status" value="1"/>
</dbReference>
<feature type="compositionally biased region" description="Gly residues" evidence="2">
    <location>
        <begin position="325"/>
        <end position="337"/>
    </location>
</feature>
<accession>A0A1V0TV71</accession>
<protein>
    <submittedName>
        <fullName evidence="4">S9 family peptidase</fullName>
    </submittedName>
</protein>
<organism evidence="4 5">
    <name type="scientific">Streptomyces gilvosporeus</name>
    <dbReference type="NCBI Taxonomy" id="553510"/>
    <lineage>
        <taxon>Bacteria</taxon>
        <taxon>Bacillati</taxon>
        <taxon>Actinomycetota</taxon>
        <taxon>Actinomycetes</taxon>
        <taxon>Kitasatosporales</taxon>
        <taxon>Streptomycetaceae</taxon>
        <taxon>Streptomyces</taxon>
    </lineage>
</organism>